<name>A0ABW0BS77_9ACTN</name>
<dbReference type="EC" id="3.1.3.-" evidence="2"/>
<dbReference type="EMBL" id="JBHSKD010000033">
    <property type="protein sequence ID" value="MFC5179722.1"/>
    <property type="molecule type" value="Genomic_DNA"/>
</dbReference>
<dbReference type="SUPFAM" id="SSF53254">
    <property type="entry name" value="Phosphoglycerate mutase-like"/>
    <property type="match status" value="1"/>
</dbReference>
<evidence type="ECO:0000256" key="1">
    <source>
        <dbReference type="ARBA" id="ARBA00022801"/>
    </source>
</evidence>
<comment type="caution">
    <text evidence="2">The sequence shown here is derived from an EMBL/GenBank/DDBJ whole genome shotgun (WGS) entry which is preliminary data.</text>
</comment>
<dbReference type="RefSeq" id="WP_378594056.1">
    <property type="nucleotide sequence ID" value="NZ_JBHSKD010000033.1"/>
</dbReference>
<protein>
    <submittedName>
        <fullName evidence="2">Histidine phosphatase family protein</fullName>
        <ecNumber evidence="2">3.1.3.-</ecNumber>
    </submittedName>
</protein>
<sequence length="203" mass="21667">MSRETTRCLCLARHAEPEDDGAGLTAIGSLQARHLGRRLAPLAIGRILHGPLLRAAETARIVAEQFERSPSLSEHAAAGDFVPRLPRREELPDAWADTVMSFLEDVSDDEASEGAALAAEAIDLLAGPALDGREPVDVVITHAFTIGLLVAHALGAPAWRWFPPTQCHAGLTVIRYEAGAPPSVVVANDVAHLPADLRWTGFP</sequence>
<keyword evidence="3" id="KW-1185">Reference proteome</keyword>
<accession>A0ABW0BS77</accession>
<evidence type="ECO:0000313" key="2">
    <source>
        <dbReference type="EMBL" id="MFC5179722.1"/>
    </source>
</evidence>
<proteinExistence type="predicted"/>
<dbReference type="CDD" id="cd07067">
    <property type="entry name" value="HP_PGM_like"/>
    <property type="match status" value="1"/>
</dbReference>
<evidence type="ECO:0000313" key="3">
    <source>
        <dbReference type="Proteomes" id="UP001596087"/>
    </source>
</evidence>
<dbReference type="InterPro" id="IPR013078">
    <property type="entry name" value="His_Pase_superF_clade-1"/>
</dbReference>
<dbReference type="PANTHER" id="PTHR20935">
    <property type="entry name" value="PHOSPHOGLYCERATE MUTASE-RELATED"/>
    <property type="match status" value="1"/>
</dbReference>
<reference evidence="3" key="1">
    <citation type="journal article" date="2019" name="Int. J. Syst. Evol. Microbiol.">
        <title>The Global Catalogue of Microorganisms (GCM) 10K type strain sequencing project: providing services to taxonomists for standard genome sequencing and annotation.</title>
        <authorList>
            <consortium name="The Broad Institute Genomics Platform"/>
            <consortium name="The Broad Institute Genome Sequencing Center for Infectious Disease"/>
            <person name="Wu L."/>
            <person name="Ma J."/>
        </authorList>
    </citation>
    <scope>NUCLEOTIDE SEQUENCE [LARGE SCALE GENOMIC DNA]</scope>
    <source>
        <strain evidence="3">DFY41</strain>
    </source>
</reference>
<dbReference type="InterPro" id="IPR051021">
    <property type="entry name" value="Mito_Ser/Thr_phosphatase"/>
</dbReference>
<keyword evidence="1 2" id="KW-0378">Hydrolase</keyword>
<dbReference type="SMART" id="SM00855">
    <property type="entry name" value="PGAM"/>
    <property type="match status" value="1"/>
</dbReference>
<dbReference type="InterPro" id="IPR029033">
    <property type="entry name" value="His_PPase_superfam"/>
</dbReference>
<feature type="non-terminal residue" evidence="2">
    <location>
        <position position="203"/>
    </location>
</feature>
<organism evidence="2 3">
    <name type="scientific">Nocardioides taihuensis</name>
    <dbReference type="NCBI Taxonomy" id="1835606"/>
    <lineage>
        <taxon>Bacteria</taxon>
        <taxon>Bacillati</taxon>
        <taxon>Actinomycetota</taxon>
        <taxon>Actinomycetes</taxon>
        <taxon>Propionibacteriales</taxon>
        <taxon>Nocardioidaceae</taxon>
        <taxon>Nocardioides</taxon>
    </lineage>
</organism>
<gene>
    <name evidence="2" type="ORF">ACFPGP_23825</name>
</gene>
<dbReference type="Gene3D" id="3.40.50.1240">
    <property type="entry name" value="Phosphoglycerate mutase-like"/>
    <property type="match status" value="1"/>
</dbReference>
<dbReference type="Proteomes" id="UP001596087">
    <property type="component" value="Unassembled WGS sequence"/>
</dbReference>
<dbReference type="Pfam" id="PF00300">
    <property type="entry name" value="His_Phos_1"/>
    <property type="match status" value="1"/>
</dbReference>
<dbReference type="PANTHER" id="PTHR20935:SF0">
    <property type="entry name" value="SERINE_THREONINE-PROTEIN PHOSPHATASE PGAM5, MITOCHONDRIAL"/>
    <property type="match status" value="1"/>
</dbReference>
<dbReference type="GO" id="GO:0016787">
    <property type="term" value="F:hydrolase activity"/>
    <property type="evidence" value="ECO:0007669"/>
    <property type="project" value="UniProtKB-KW"/>
</dbReference>